<dbReference type="RefSeq" id="WP_101538710.1">
    <property type="nucleotide sequence ID" value="NZ_MXAV01000048.1"/>
</dbReference>
<protein>
    <submittedName>
        <fullName evidence="2">Uncharacterized protein</fullName>
    </submittedName>
</protein>
<evidence type="ECO:0000313" key="3">
    <source>
        <dbReference type="Proteomes" id="UP000234329"/>
    </source>
</evidence>
<gene>
    <name evidence="2" type="ORF">B1757_12890</name>
</gene>
<accession>A0A2I1DIY7</accession>
<comment type="caution">
    <text evidence="2">The sequence shown here is derived from an EMBL/GenBank/DDBJ whole genome shotgun (WGS) entry which is preliminary data.</text>
</comment>
<sequence>MWKNRSKEVFLGAASSLILIGATSSVALAAANPTSTGYAQIVQSLTHKRLKLVKTVPTGINGLTGLVTQNKMGKKQVSFGLDGKYIIPGPIIGTNGKLLNAAIAAKAGLKPVPMRKP</sequence>
<name>A0A2I1DIY7_9PROT</name>
<proteinExistence type="predicted"/>
<dbReference type="InterPro" id="IPR009094">
    <property type="entry name" value="DiS-bond_isomerase_DsbC/G_N_sf"/>
</dbReference>
<dbReference type="Proteomes" id="UP000234329">
    <property type="component" value="Unassembled WGS sequence"/>
</dbReference>
<feature type="chain" id="PRO_5014152990" evidence="1">
    <location>
        <begin position="30"/>
        <end position="117"/>
    </location>
</feature>
<feature type="signal peptide" evidence="1">
    <location>
        <begin position="1"/>
        <end position="29"/>
    </location>
</feature>
<evidence type="ECO:0000313" key="2">
    <source>
        <dbReference type="EMBL" id="PKY09840.1"/>
    </source>
</evidence>
<dbReference type="InParanoid" id="A0A2I1DIY7"/>
<dbReference type="EMBL" id="MXAV01000048">
    <property type="protein sequence ID" value="PKY09840.1"/>
    <property type="molecule type" value="Genomic_DNA"/>
</dbReference>
<keyword evidence="1" id="KW-0732">Signal</keyword>
<evidence type="ECO:0000256" key="1">
    <source>
        <dbReference type="SAM" id="SignalP"/>
    </source>
</evidence>
<keyword evidence="3" id="KW-1185">Reference proteome</keyword>
<organism evidence="2 3">
    <name type="scientific">Acidithiobacillus marinus</name>
    <dbReference type="NCBI Taxonomy" id="187490"/>
    <lineage>
        <taxon>Bacteria</taxon>
        <taxon>Pseudomonadati</taxon>
        <taxon>Pseudomonadota</taxon>
        <taxon>Acidithiobacillia</taxon>
        <taxon>Acidithiobacillales</taxon>
        <taxon>Acidithiobacillaceae</taxon>
        <taxon>Acidithiobacillus</taxon>
    </lineage>
</organism>
<dbReference type="GO" id="GO:0042597">
    <property type="term" value="C:periplasmic space"/>
    <property type="evidence" value="ECO:0007669"/>
    <property type="project" value="InterPro"/>
</dbReference>
<dbReference type="AlphaFoldDB" id="A0A2I1DIY7"/>
<reference evidence="2 3" key="1">
    <citation type="submission" date="2017-03" db="EMBL/GenBank/DDBJ databases">
        <title>Draft genime sequence of the acidophilic sulfur-oxidizing bacterium Acidithiobacillus sp. SH, isolated from seawater.</title>
        <authorList>
            <person name="Sharmin S."/>
            <person name="Tokuhisa M."/>
            <person name="Kanao T."/>
            <person name="Kamimura K."/>
        </authorList>
    </citation>
    <scope>NUCLEOTIDE SEQUENCE [LARGE SCALE GENOMIC DNA]</scope>
    <source>
        <strain evidence="2 3">SH</strain>
    </source>
</reference>
<dbReference type="Gene3D" id="3.10.450.70">
    <property type="entry name" value="Disulphide bond isomerase, DsbC/G, N-terminal"/>
    <property type="match status" value="1"/>
</dbReference>